<dbReference type="Gene3D" id="3.30.40.10">
    <property type="entry name" value="Zinc/RING finger domain, C3HC4 (zinc finger)"/>
    <property type="match status" value="1"/>
</dbReference>
<dbReference type="GO" id="GO:0016567">
    <property type="term" value="P:protein ubiquitination"/>
    <property type="evidence" value="ECO:0007669"/>
    <property type="project" value="TreeGrafter"/>
</dbReference>
<evidence type="ECO:0000256" key="1">
    <source>
        <dbReference type="ARBA" id="ARBA00000900"/>
    </source>
</evidence>
<dbReference type="Gramene" id="PRQ45257">
    <property type="protein sequence ID" value="PRQ45257"/>
    <property type="gene ID" value="RchiOBHm_Chr3g0488191"/>
</dbReference>
<dbReference type="EMBL" id="PDCK01000041">
    <property type="protein sequence ID" value="PRQ45257.1"/>
    <property type="molecule type" value="Genomic_DNA"/>
</dbReference>
<evidence type="ECO:0000256" key="3">
    <source>
        <dbReference type="ARBA" id="ARBA00022723"/>
    </source>
</evidence>
<proteinExistence type="predicted"/>
<feature type="domain" description="RING-type" evidence="7">
    <location>
        <begin position="82"/>
        <end position="123"/>
    </location>
</feature>
<dbReference type="Pfam" id="PF13639">
    <property type="entry name" value="zf-RING_2"/>
    <property type="match status" value="1"/>
</dbReference>
<accession>A0A2P6RFS0</accession>
<dbReference type="GO" id="GO:0061630">
    <property type="term" value="F:ubiquitin protein ligase activity"/>
    <property type="evidence" value="ECO:0007669"/>
    <property type="project" value="UniProtKB-EC"/>
</dbReference>
<keyword evidence="5" id="KW-0862">Zinc</keyword>
<dbReference type="Proteomes" id="UP000238479">
    <property type="component" value="Chromosome 3"/>
</dbReference>
<comment type="caution">
    <text evidence="8">The sequence shown here is derived from an EMBL/GenBank/DDBJ whole genome shotgun (WGS) entry which is preliminary data.</text>
</comment>
<evidence type="ECO:0000313" key="9">
    <source>
        <dbReference type="Proteomes" id="UP000238479"/>
    </source>
</evidence>
<keyword evidence="9" id="KW-1185">Reference proteome</keyword>
<comment type="catalytic activity">
    <reaction evidence="1">
        <text>S-ubiquitinyl-[E2 ubiquitin-conjugating enzyme]-L-cysteine + [acceptor protein]-L-lysine = [E2 ubiquitin-conjugating enzyme]-L-cysteine + N(6)-ubiquitinyl-[acceptor protein]-L-lysine.</text>
        <dbReference type="EC" id="2.3.2.27"/>
    </reaction>
</comment>
<evidence type="ECO:0000256" key="4">
    <source>
        <dbReference type="ARBA" id="ARBA00022771"/>
    </source>
</evidence>
<sequence length="142" mass="16010">MRVPEDEHPIAIDKLVDAFDAAVSTELPIVVDICDMILRIGSDLVSESMETYEPNLVPASRSSIEALERVNLDHTLPFEDACVICLEDFSVDQMVIHLPCSHYYHEHCIVQSLEISHLCPLCRHPMPTLVEELPQPPEPEPQ</sequence>
<dbReference type="PANTHER" id="PTHR15710">
    <property type="entry name" value="E3 UBIQUITIN-PROTEIN LIGASE PRAJA"/>
    <property type="match status" value="1"/>
</dbReference>
<dbReference type="PROSITE" id="PS50089">
    <property type="entry name" value="ZF_RING_2"/>
    <property type="match status" value="1"/>
</dbReference>
<evidence type="ECO:0000256" key="5">
    <source>
        <dbReference type="ARBA" id="ARBA00022833"/>
    </source>
</evidence>
<keyword evidence="3" id="KW-0479">Metal-binding</keyword>
<dbReference type="SMART" id="SM00184">
    <property type="entry name" value="RING"/>
    <property type="match status" value="1"/>
</dbReference>
<organism evidence="8 9">
    <name type="scientific">Rosa chinensis</name>
    <name type="common">China rose</name>
    <dbReference type="NCBI Taxonomy" id="74649"/>
    <lineage>
        <taxon>Eukaryota</taxon>
        <taxon>Viridiplantae</taxon>
        <taxon>Streptophyta</taxon>
        <taxon>Embryophyta</taxon>
        <taxon>Tracheophyta</taxon>
        <taxon>Spermatophyta</taxon>
        <taxon>Magnoliopsida</taxon>
        <taxon>eudicotyledons</taxon>
        <taxon>Gunneridae</taxon>
        <taxon>Pentapetalae</taxon>
        <taxon>rosids</taxon>
        <taxon>fabids</taxon>
        <taxon>Rosales</taxon>
        <taxon>Rosaceae</taxon>
        <taxon>Rosoideae</taxon>
        <taxon>Rosoideae incertae sedis</taxon>
        <taxon>Rosa</taxon>
    </lineage>
</organism>
<dbReference type="InterPro" id="IPR013083">
    <property type="entry name" value="Znf_RING/FYVE/PHD"/>
</dbReference>
<dbReference type="EC" id="2.3.2.27" evidence="2"/>
<name>A0A2P6RFS0_ROSCH</name>
<dbReference type="AlphaFoldDB" id="A0A2P6RFS0"/>
<dbReference type="PANTHER" id="PTHR15710:SF229">
    <property type="entry name" value="E3 UBIQUITIN-PROTEIN LIGASE RNF181-LIKE"/>
    <property type="match status" value="1"/>
</dbReference>
<dbReference type="OMA" id="SESMETY"/>
<reference evidence="8 9" key="1">
    <citation type="journal article" date="2018" name="Nat. Genet.">
        <title>The Rosa genome provides new insights in the design of modern roses.</title>
        <authorList>
            <person name="Bendahmane M."/>
        </authorList>
    </citation>
    <scope>NUCLEOTIDE SEQUENCE [LARGE SCALE GENOMIC DNA]</scope>
    <source>
        <strain evidence="9">cv. Old Blush</strain>
    </source>
</reference>
<gene>
    <name evidence="8" type="ORF">RchiOBHm_Chr3g0488191</name>
</gene>
<evidence type="ECO:0000259" key="7">
    <source>
        <dbReference type="PROSITE" id="PS50089"/>
    </source>
</evidence>
<evidence type="ECO:0000313" key="8">
    <source>
        <dbReference type="EMBL" id="PRQ45257.1"/>
    </source>
</evidence>
<dbReference type="GO" id="GO:0005737">
    <property type="term" value="C:cytoplasm"/>
    <property type="evidence" value="ECO:0007669"/>
    <property type="project" value="TreeGrafter"/>
</dbReference>
<protein>
    <recommendedName>
        <fullName evidence="2">RING-type E3 ubiquitin transferase</fullName>
        <ecNumber evidence="2">2.3.2.27</ecNumber>
    </recommendedName>
</protein>
<dbReference type="SUPFAM" id="SSF57850">
    <property type="entry name" value="RING/U-box"/>
    <property type="match status" value="1"/>
</dbReference>
<keyword evidence="4 6" id="KW-0863">Zinc-finger</keyword>
<dbReference type="InterPro" id="IPR001841">
    <property type="entry name" value="Znf_RING"/>
</dbReference>
<evidence type="ECO:0000256" key="6">
    <source>
        <dbReference type="PROSITE-ProRule" id="PRU00175"/>
    </source>
</evidence>
<dbReference type="GO" id="GO:0008270">
    <property type="term" value="F:zinc ion binding"/>
    <property type="evidence" value="ECO:0007669"/>
    <property type="project" value="UniProtKB-KW"/>
</dbReference>
<evidence type="ECO:0000256" key="2">
    <source>
        <dbReference type="ARBA" id="ARBA00012483"/>
    </source>
</evidence>